<protein>
    <submittedName>
        <fullName evidence="2">Uncharacterized protein</fullName>
    </submittedName>
</protein>
<feature type="region of interest" description="Disordered" evidence="1">
    <location>
        <begin position="281"/>
        <end position="309"/>
    </location>
</feature>
<gene>
    <name evidence="2" type="ORF">BGAL_0114g00160</name>
</gene>
<feature type="region of interest" description="Disordered" evidence="1">
    <location>
        <begin position="71"/>
        <end position="113"/>
    </location>
</feature>
<reference evidence="2 3" key="1">
    <citation type="submission" date="2017-12" db="EMBL/GenBank/DDBJ databases">
        <title>Comparative genomics of Botrytis spp.</title>
        <authorList>
            <person name="Valero-Jimenez C.A."/>
            <person name="Tapia P."/>
            <person name="Veloso J."/>
            <person name="Silva-Moreno E."/>
            <person name="Staats M."/>
            <person name="Valdes J.H."/>
            <person name="Van Kan J.A.L."/>
        </authorList>
    </citation>
    <scope>NUCLEOTIDE SEQUENCE [LARGE SCALE GENOMIC DNA]</scope>
    <source>
        <strain evidence="2 3">MUCL435</strain>
    </source>
</reference>
<dbReference type="AlphaFoldDB" id="A0A4S8RD29"/>
<comment type="caution">
    <text evidence="2">The sequence shown here is derived from an EMBL/GenBank/DDBJ whole genome shotgun (WGS) entry which is preliminary data.</text>
</comment>
<keyword evidence="3" id="KW-1185">Reference proteome</keyword>
<dbReference type="Proteomes" id="UP000308671">
    <property type="component" value="Unassembled WGS sequence"/>
</dbReference>
<accession>A0A4S8RD29</accession>
<evidence type="ECO:0000313" key="3">
    <source>
        <dbReference type="Proteomes" id="UP000308671"/>
    </source>
</evidence>
<feature type="compositionally biased region" description="Polar residues" evidence="1">
    <location>
        <begin position="74"/>
        <end position="101"/>
    </location>
</feature>
<dbReference type="EMBL" id="PQXL01000114">
    <property type="protein sequence ID" value="THV51344.1"/>
    <property type="molecule type" value="Genomic_DNA"/>
</dbReference>
<name>A0A4S8RD29_9HELO</name>
<proteinExistence type="predicted"/>
<evidence type="ECO:0000256" key="1">
    <source>
        <dbReference type="SAM" id="MobiDB-lite"/>
    </source>
</evidence>
<feature type="compositionally biased region" description="Basic and acidic residues" evidence="1">
    <location>
        <begin position="281"/>
        <end position="305"/>
    </location>
</feature>
<organism evidence="2 3">
    <name type="scientific">Botrytis galanthina</name>
    <dbReference type="NCBI Taxonomy" id="278940"/>
    <lineage>
        <taxon>Eukaryota</taxon>
        <taxon>Fungi</taxon>
        <taxon>Dikarya</taxon>
        <taxon>Ascomycota</taxon>
        <taxon>Pezizomycotina</taxon>
        <taxon>Leotiomycetes</taxon>
        <taxon>Helotiales</taxon>
        <taxon>Sclerotiniaceae</taxon>
        <taxon>Botrytis</taxon>
    </lineage>
</organism>
<dbReference type="OrthoDB" id="3562613at2759"/>
<sequence>MNNPQTFNIINPNRGSHQIYYERVDSCSIWRSCLQYRPRVKDFKVLNPFRDRTRQMPRFLRKLRFRSPGGVRSKQASLFSDTRKSSQGPSISVKATRTSGAEDQPLAQNPPLPVQLDPEILDPAPQKLSVKTSVRETIVGEPAIGRVPSPVYNANCGPYQPYTPSNLSDNIGMALTTSQTILNYSNPQQDTQIDNAQQRSDRENRGSVRFKGISSWGILQIDEEAQGTELVDISTLVPPYPQPKRNLVTHKIPAAEVEHHPLPHSASTKDLVHFLEVEASRQEQEREGMEKGNLREPRTPRDSRRCGQVWNSEETRKSFLAIEALDALALGLRLT</sequence>
<evidence type="ECO:0000313" key="2">
    <source>
        <dbReference type="EMBL" id="THV51344.1"/>
    </source>
</evidence>